<evidence type="ECO:0000313" key="3">
    <source>
        <dbReference type="Proteomes" id="UP000230069"/>
    </source>
</evidence>
<feature type="transmembrane region" description="Helical" evidence="1">
    <location>
        <begin position="58"/>
        <end position="80"/>
    </location>
</feature>
<dbReference type="InParanoid" id="A0A2G5CM23"/>
<gene>
    <name evidence="2" type="ORF">AQUCO_04500114v1</name>
</gene>
<dbReference type="STRING" id="218851.A0A2G5CM23"/>
<dbReference type="PANTHER" id="PTHR34558:SF4">
    <property type="entry name" value="TRANSMEMBRANE PROTEIN"/>
    <property type="match status" value="1"/>
</dbReference>
<organism evidence="2 3">
    <name type="scientific">Aquilegia coerulea</name>
    <name type="common">Rocky mountain columbine</name>
    <dbReference type="NCBI Taxonomy" id="218851"/>
    <lineage>
        <taxon>Eukaryota</taxon>
        <taxon>Viridiplantae</taxon>
        <taxon>Streptophyta</taxon>
        <taxon>Embryophyta</taxon>
        <taxon>Tracheophyta</taxon>
        <taxon>Spermatophyta</taxon>
        <taxon>Magnoliopsida</taxon>
        <taxon>Ranunculales</taxon>
        <taxon>Ranunculaceae</taxon>
        <taxon>Thalictroideae</taxon>
        <taxon>Aquilegia</taxon>
    </lineage>
</organism>
<keyword evidence="1" id="KW-0812">Transmembrane</keyword>
<sequence>MVKYSHGDVVAEPPNYAAVTWEGAENESTDQSLEIAEGPGIRKMGNHHHNHSSSDESIAGGGVIIGGLVTAIFAAVFCYIRVTRKKNTQINI</sequence>
<evidence type="ECO:0000313" key="2">
    <source>
        <dbReference type="EMBL" id="PIA32288.1"/>
    </source>
</evidence>
<keyword evidence="1" id="KW-1133">Transmembrane helix</keyword>
<dbReference type="PANTHER" id="PTHR34558">
    <property type="entry name" value="EXPRESSED PROTEIN"/>
    <property type="match status" value="1"/>
</dbReference>
<dbReference type="EMBL" id="KZ305062">
    <property type="protein sequence ID" value="PIA32288.1"/>
    <property type="molecule type" value="Genomic_DNA"/>
</dbReference>
<protein>
    <submittedName>
        <fullName evidence="2">Uncharacterized protein</fullName>
    </submittedName>
</protein>
<dbReference type="OrthoDB" id="686454at2759"/>
<dbReference type="AlphaFoldDB" id="A0A2G5CM23"/>
<reference evidence="2 3" key="1">
    <citation type="submission" date="2017-09" db="EMBL/GenBank/DDBJ databases">
        <title>WGS assembly of Aquilegia coerulea Goldsmith.</title>
        <authorList>
            <person name="Hodges S."/>
            <person name="Kramer E."/>
            <person name="Nordborg M."/>
            <person name="Tomkins J."/>
            <person name="Borevitz J."/>
            <person name="Derieg N."/>
            <person name="Yan J."/>
            <person name="Mihaltcheva S."/>
            <person name="Hayes R.D."/>
            <person name="Rokhsar D."/>
        </authorList>
    </citation>
    <scope>NUCLEOTIDE SEQUENCE [LARGE SCALE GENOMIC DNA]</scope>
    <source>
        <strain evidence="3">cv. Goldsmith</strain>
    </source>
</reference>
<keyword evidence="3" id="KW-1185">Reference proteome</keyword>
<evidence type="ECO:0000256" key="1">
    <source>
        <dbReference type="SAM" id="Phobius"/>
    </source>
</evidence>
<dbReference type="Proteomes" id="UP000230069">
    <property type="component" value="Unassembled WGS sequence"/>
</dbReference>
<accession>A0A2G5CM23</accession>
<name>A0A2G5CM23_AQUCA</name>
<proteinExistence type="predicted"/>
<keyword evidence="1" id="KW-0472">Membrane</keyword>